<accession>A0A3S0IWX4</accession>
<sequence>MKCYVITNYSVDQNKLDEYLEYTKKATEITTKFGGRLLVASQENQVVEGHPENIIAVIEFDSKEQAQMWYTSEEYTAIKDLRTKVTIAGWLIFSDEFKL</sequence>
<name>A0A3S0IWX4_9GAMM</name>
<gene>
    <name evidence="2" type="ORF">EKG39_05470</name>
</gene>
<dbReference type="Gene3D" id="3.30.70.100">
    <property type="match status" value="1"/>
</dbReference>
<organism evidence="2 3">
    <name type="scientific">Shewanella atlantica</name>
    <dbReference type="NCBI Taxonomy" id="271099"/>
    <lineage>
        <taxon>Bacteria</taxon>
        <taxon>Pseudomonadati</taxon>
        <taxon>Pseudomonadota</taxon>
        <taxon>Gammaproteobacteria</taxon>
        <taxon>Alteromonadales</taxon>
        <taxon>Shewanellaceae</taxon>
        <taxon>Shewanella</taxon>
    </lineage>
</organism>
<dbReference type="EMBL" id="RXNV01000002">
    <property type="protein sequence ID" value="RTR33197.1"/>
    <property type="molecule type" value="Genomic_DNA"/>
</dbReference>
<dbReference type="AlphaFoldDB" id="A0A3S0IWX4"/>
<reference evidence="2 3" key="1">
    <citation type="submission" date="2018-12" db="EMBL/GenBank/DDBJ databases">
        <authorList>
            <person name="Yu L."/>
        </authorList>
    </citation>
    <scope>NUCLEOTIDE SEQUENCE [LARGE SCALE GENOMIC DNA]</scope>
    <source>
        <strain evidence="2 3">HAW-EB5</strain>
    </source>
</reference>
<protein>
    <submittedName>
        <fullName evidence="2">DUF1330 domain-containing protein</fullName>
    </submittedName>
</protein>
<dbReference type="InterPro" id="IPR010753">
    <property type="entry name" value="DUF1330"/>
</dbReference>
<dbReference type="OrthoDB" id="9806380at2"/>
<comment type="caution">
    <text evidence="2">The sequence shown here is derived from an EMBL/GenBank/DDBJ whole genome shotgun (WGS) entry which is preliminary data.</text>
</comment>
<dbReference type="InterPro" id="IPR011008">
    <property type="entry name" value="Dimeric_a/b-barrel"/>
</dbReference>
<evidence type="ECO:0000259" key="1">
    <source>
        <dbReference type="Pfam" id="PF07045"/>
    </source>
</evidence>
<dbReference type="SUPFAM" id="SSF54909">
    <property type="entry name" value="Dimeric alpha+beta barrel"/>
    <property type="match status" value="1"/>
</dbReference>
<dbReference type="RefSeq" id="WP_126504755.1">
    <property type="nucleotide sequence ID" value="NZ_RXNV01000002.1"/>
</dbReference>
<keyword evidence="3" id="KW-1185">Reference proteome</keyword>
<evidence type="ECO:0000313" key="3">
    <source>
        <dbReference type="Proteomes" id="UP000282060"/>
    </source>
</evidence>
<evidence type="ECO:0000313" key="2">
    <source>
        <dbReference type="EMBL" id="RTR33197.1"/>
    </source>
</evidence>
<proteinExistence type="predicted"/>
<dbReference type="PANTHER" id="PTHR41521:SF4">
    <property type="entry name" value="BLR0684 PROTEIN"/>
    <property type="match status" value="1"/>
</dbReference>
<feature type="domain" description="DUF1330" evidence="1">
    <location>
        <begin position="2"/>
        <end position="92"/>
    </location>
</feature>
<dbReference type="PANTHER" id="PTHR41521">
    <property type="match status" value="1"/>
</dbReference>
<dbReference type="Proteomes" id="UP000282060">
    <property type="component" value="Unassembled WGS sequence"/>
</dbReference>
<dbReference type="Pfam" id="PF07045">
    <property type="entry name" value="DUF1330"/>
    <property type="match status" value="1"/>
</dbReference>